<sequence>MVSRHWMGLAHRDRANEYVLHLQHDTFRKIKSINGFKAAHILKREVDEGTEFLIITEWENIDAIKEFAGANFDVAVVPQLVQEIMIRYDDKVRHYDVEFETAAK</sequence>
<keyword evidence="1" id="KW-0560">Oxidoreductase</keyword>
<dbReference type="SUPFAM" id="SSF54909">
    <property type="entry name" value="Dimeric alpha+beta barrel"/>
    <property type="match status" value="1"/>
</dbReference>
<proteinExistence type="predicted"/>
<keyword evidence="2" id="KW-1185">Reference proteome</keyword>
<comment type="caution">
    <text evidence="1">The sequence shown here is derived from an EMBL/GenBank/DDBJ whole genome shotgun (WGS) entry which is preliminary data.</text>
</comment>
<dbReference type="Proteomes" id="UP001319200">
    <property type="component" value="Unassembled WGS sequence"/>
</dbReference>
<reference evidence="1 2" key="1">
    <citation type="submission" date="2021-05" db="EMBL/GenBank/DDBJ databases">
        <title>A Polyphasic approach of four new species of the genus Ohtaekwangia: Ohtaekwangia histidinii sp. nov., Ohtaekwangia cretensis sp. nov., Ohtaekwangia indiensis sp. nov., Ohtaekwangia reichenbachii sp. nov. from diverse environment.</title>
        <authorList>
            <person name="Octaviana S."/>
        </authorList>
    </citation>
    <scope>NUCLEOTIDE SEQUENCE [LARGE SCALE GENOMIC DNA]</scope>
    <source>
        <strain evidence="1 2">PWU4</strain>
    </source>
</reference>
<name>A0AAP2GLU0_9BACT</name>
<organism evidence="1 2">
    <name type="scientific">Chryseosolibacter histidini</name>
    <dbReference type="NCBI Taxonomy" id="2782349"/>
    <lineage>
        <taxon>Bacteria</taxon>
        <taxon>Pseudomonadati</taxon>
        <taxon>Bacteroidota</taxon>
        <taxon>Cytophagia</taxon>
        <taxon>Cytophagales</taxon>
        <taxon>Chryseotaleaceae</taxon>
        <taxon>Chryseosolibacter</taxon>
    </lineage>
</organism>
<dbReference type="InterPro" id="IPR011008">
    <property type="entry name" value="Dimeric_a/b-barrel"/>
</dbReference>
<evidence type="ECO:0000313" key="2">
    <source>
        <dbReference type="Proteomes" id="UP001319200"/>
    </source>
</evidence>
<accession>A0AAP2GLU0</accession>
<evidence type="ECO:0000313" key="1">
    <source>
        <dbReference type="EMBL" id="MBT1696203.1"/>
    </source>
</evidence>
<dbReference type="AlphaFoldDB" id="A0AAP2GLU0"/>
<protein>
    <submittedName>
        <fullName evidence="1">Antibiotic biosynthesis monooxygenase</fullName>
    </submittedName>
</protein>
<gene>
    <name evidence="1" type="ORF">KK083_04915</name>
</gene>
<keyword evidence="1" id="KW-0503">Monooxygenase</keyword>
<dbReference type="RefSeq" id="WP_254161293.1">
    <property type="nucleotide sequence ID" value="NZ_JAHESF010000004.1"/>
</dbReference>
<dbReference type="EMBL" id="JAHESF010000004">
    <property type="protein sequence ID" value="MBT1696203.1"/>
    <property type="molecule type" value="Genomic_DNA"/>
</dbReference>
<dbReference type="GO" id="GO:0004497">
    <property type="term" value="F:monooxygenase activity"/>
    <property type="evidence" value="ECO:0007669"/>
    <property type="project" value="UniProtKB-KW"/>
</dbReference>